<dbReference type="KEGG" id="ptm:GSPATT00002356001"/>
<dbReference type="OMA" id="RIEKQEY"/>
<keyword evidence="3" id="KW-1185">Reference proteome</keyword>
<proteinExistence type="inferred from homology"/>
<dbReference type="PANTHER" id="PTHR12932:SF9">
    <property type="entry name" value="TUBULIN POLYMERIZATION-PROMOTING PROTEIN HOMOLOG"/>
    <property type="match status" value="1"/>
</dbReference>
<evidence type="ECO:0000256" key="1">
    <source>
        <dbReference type="ARBA" id="ARBA00010994"/>
    </source>
</evidence>
<accession>A0DGR0</accession>
<dbReference type="eggNOG" id="ENOG502R267">
    <property type="taxonomic scope" value="Eukaryota"/>
</dbReference>
<gene>
    <name evidence="2" type="ORF">GSPATT00002356001</name>
</gene>
<evidence type="ECO:0000313" key="2">
    <source>
        <dbReference type="EMBL" id="CAK82227.1"/>
    </source>
</evidence>
<dbReference type="GO" id="GO:0015631">
    <property type="term" value="F:tubulin binding"/>
    <property type="evidence" value="ECO:0000318"/>
    <property type="project" value="GO_Central"/>
</dbReference>
<name>A0DGR0_PARTE</name>
<reference evidence="2 3" key="1">
    <citation type="journal article" date="2006" name="Nature">
        <title>Global trends of whole-genome duplications revealed by the ciliate Paramecium tetraurelia.</title>
        <authorList>
            <consortium name="Genoscope"/>
            <person name="Aury J.-M."/>
            <person name="Jaillon O."/>
            <person name="Duret L."/>
            <person name="Noel B."/>
            <person name="Jubin C."/>
            <person name="Porcel B.M."/>
            <person name="Segurens B."/>
            <person name="Daubin V."/>
            <person name="Anthouard V."/>
            <person name="Aiach N."/>
            <person name="Arnaiz O."/>
            <person name="Billaut A."/>
            <person name="Beisson J."/>
            <person name="Blanc I."/>
            <person name="Bouhouche K."/>
            <person name="Camara F."/>
            <person name="Duharcourt S."/>
            <person name="Guigo R."/>
            <person name="Gogendeau D."/>
            <person name="Katinka M."/>
            <person name="Keller A.-M."/>
            <person name="Kissmehl R."/>
            <person name="Klotz C."/>
            <person name="Koll F."/>
            <person name="Le Moue A."/>
            <person name="Lepere C."/>
            <person name="Malinsky S."/>
            <person name="Nowacki M."/>
            <person name="Nowak J.K."/>
            <person name="Plattner H."/>
            <person name="Poulain J."/>
            <person name="Ruiz F."/>
            <person name="Serrano V."/>
            <person name="Zagulski M."/>
            <person name="Dessen P."/>
            <person name="Betermier M."/>
            <person name="Weissenbach J."/>
            <person name="Scarpelli C."/>
            <person name="Schachter V."/>
            <person name="Sperling L."/>
            <person name="Meyer E."/>
            <person name="Cohen J."/>
            <person name="Wincker P."/>
        </authorList>
    </citation>
    <scope>NUCLEOTIDE SEQUENCE [LARGE SCALE GENOMIC DNA]</scope>
    <source>
        <strain evidence="2 3">Stock d4-2</strain>
    </source>
</reference>
<dbReference type="OrthoDB" id="296191at2759"/>
<dbReference type="GO" id="GO:0046785">
    <property type="term" value="P:microtubule polymerization"/>
    <property type="evidence" value="ECO:0000318"/>
    <property type="project" value="GO_Central"/>
</dbReference>
<dbReference type="SUPFAM" id="SSF47473">
    <property type="entry name" value="EF-hand"/>
    <property type="match status" value="2"/>
</dbReference>
<dbReference type="PANTHER" id="PTHR12932">
    <property type="entry name" value="P25 ALPHA-RELATED"/>
    <property type="match status" value="1"/>
</dbReference>
<dbReference type="InterPro" id="IPR008907">
    <property type="entry name" value="TPP/p25"/>
</dbReference>
<dbReference type="Gene3D" id="1.10.238.10">
    <property type="entry name" value="EF-hand"/>
    <property type="match status" value="2"/>
</dbReference>
<comment type="similarity">
    <text evidence="1">Belongs to the TPPP family.</text>
</comment>
<protein>
    <submittedName>
        <fullName evidence="2">Uncharacterized protein</fullName>
    </submittedName>
</protein>
<dbReference type="HOGENOM" id="CLU_392065_0_0_1"/>
<organism evidence="2 3">
    <name type="scientific">Paramecium tetraurelia</name>
    <dbReference type="NCBI Taxonomy" id="5888"/>
    <lineage>
        <taxon>Eukaryota</taxon>
        <taxon>Sar</taxon>
        <taxon>Alveolata</taxon>
        <taxon>Ciliophora</taxon>
        <taxon>Intramacronucleata</taxon>
        <taxon>Oligohymenophorea</taxon>
        <taxon>Peniculida</taxon>
        <taxon>Parameciidae</taxon>
        <taxon>Paramecium</taxon>
    </lineage>
</organism>
<dbReference type="RefSeq" id="XP_001449624.1">
    <property type="nucleotide sequence ID" value="XM_001449587.1"/>
</dbReference>
<dbReference type="InParanoid" id="A0DGR0"/>
<dbReference type="Proteomes" id="UP000000600">
    <property type="component" value="Unassembled WGS sequence"/>
</dbReference>
<dbReference type="GO" id="GO:0001578">
    <property type="term" value="P:microtubule bundle formation"/>
    <property type="evidence" value="ECO:0000318"/>
    <property type="project" value="GO_Central"/>
</dbReference>
<dbReference type="AlphaFoldDB" id="A0DGR0"/>
<dbReference type="GeneID" id="5035409"/>
<dbReference type="GO" id="GO:0032273">
    <property type="term" value="P:positive regulation of protein polymerization"/>
    <property type="evidence" value="ECO:0000318"/>
    <property type="project" value="GO_Central"/>
</dbReference>
<dbReference type="Pfam" id="PF05517">
    <property type="entry name" value="p25-alpha"/>
    <property type="match status" value="1"/>
</dbReference>
<dbReference type="InterPro" id="IPR011992">
    <property type="entry name" value="EF-hand-dom_pair"/>
</dbReference>
<dbReference type="EMBL" id="CT868429">
    <property type="protein sequence ID" value="CAK82227.1"/>
    <property type="molecule type" value="Genomic_DNA"/>
</dbReference>
<evidence type="ECO:0000313" key="3">
    <source>
        <dbReference type="Proteomes" id="UP000000600"/>
    </source>
</evidence>
<sequence length="673" mass="78752">MSSSLKQSALLAAFNHKGINPLPKYEDIRIGPPIVRPNPQQIKEKPYFQQQEKKLSQSQVSKQKAQQESVIVQHIRIIFMFYVQFGNKTSIQYLKSSKFIKSMADAEILSQEITSKDLDILYFQTTKNTETLTLDQFKDLLVKIAIKLYKSPEQSKSFVLLYKNHLSKLYEKINDQTDFGYDLKRIEACRSQIDEQFLEIISQVQGLLCKIHGYIFSDQSQKVSQIQSQYMHFLQQFEIIPLIITQTKAQMIFFDLFHRDSILNLKNDGKFLFNFSKFVESLIIISFHQVQEDNQSGFDLFIQLLERMENSLGFQYFSKQNYQTKNEQTQLVMGLTRVNSAKQSRISTVYQSQQQQFNSNLKQSQLVEDNKLNKINSQIPYEKELRNIFEYYSQIGEPINLVNLKSIKYKKLLQNCGIIGSLITQVDADMFYIQSTPKKKLDSTKSPKFKVNKLYDNDNQNGKMDFINFYNSLQMIAEKFNGNDISGLIEQFLIPLETQIRIEKQEYILQILMMILDDPRINKLFEIMQEHFEPYYNHYTKDLMTLSGYMKFCSDFELANAMVSKGQLMHVFKAIASLNSTETIDKRQFVEAISVIAILIYNNVNDNEQKIIYLLERITQSDGAIKVSKQLGIMKNPQNTNLIQLFRYQSNKDLTNKEEINFNNIVNQLQYDF</sequence>